<dbReference type="Pfam" id="PF06813">
    <property type="entry name" value="Nodulin-like"/>
    <property type="match status" value="1"/>
</dbReference>
<evidence type="ECO:0000256" key="6">
    <source>
        <dbReference type="SAM" id="Phobius"/>
    </source>
</evidence>
<evidence type="ECO:0000259" key="7">
    <source>
        <dbReference type="Pfam" id="PF06813"/>
    </source>
</evidence>
<evidence type="ECO:0000256" key="1">
    <source>
        <dbReference type="ARBA" id="ARBA00004141"/>
    </source>
</evidence>
<feature type="transmembrane region" description="Helical" evidence="6">
    <location>
        <begin position="429"/>
        <end position="448"/>
    </location>
</feature>
<dbReference type="Gramene" id="Pp3c23_17590V3.2">
    <property type="protein sequence ID" value="PAC:32948832.CDS.1"/>
    <property type="gene ID" value="Pp3c23_17590"/>
</dbReference>
<keyword evidence="11" id="KW-1185">Reference proteome</keyword>
<dbReference type="OrthoDB" id="410267at2759"/>
<feature type="compositionally biased region" description="Basic and acidic residues" evidence="5">
    <location>
        <begin position="337"/>
        <end position="353"/>
    </location>
</feature>
<dbReference type="Gramene" id="Pp3c23_17590V3.1">
    <property type="protein sequence ID" value="PAC:32948831.CDS.1"/>
    <property type="gene ID" value="Pp3c23_17590"/>
</dbReference>
<dbReference type="InterPro" id="IPR010658">
    <property type="entry name" value="Nodulin-like"/>
</dbReference>
<dbReference type="InterPro" id="IPR056555">
    <property type="entry name" value="NFD4_C"/>
</dbReference>
<dbReference type="GeneID" id="112275741"/>
<keyword evidence="4 6" id="KW-0472">Membrane</keyword>
<reference evidence="10" key="3">
    <citation type="submission" date="2020-12" db="UniProtKB">
        <authorList>
            <consortium name="EnsemblPlants"/>
        </authorList>
    </citation>
    <scope>IDENTIFICATION</scope>
</reference>
<evidence type="ECO:0000256" key="2">
    <source>
        <dbReference type="ARBA" id="ARBA00022692"/>
    </source>
</evidence>
<feature type="transmembrane region" description="Helical" evidence="6">
    <location>
        <begin position="391"/>
        <end position="409"/>
    </location>
</feature>
<dbReference type="RefSeq" id="XP_024362123.1">
    <property type="nucleotide sequence ID" value="XM_024506355.2"/>
</dbReference>
<dbReference type="Pfam" id="PF23262">
    <property type="entry name" value="NFD4_C"/>
    <property type="match status" value="1"/>
</dbReference>
<dbReference type="STRING" id="3218.A0A2K1IJT6"/>
<dbReference type="AlphaFoldDB" id="A0A2K1IJT6"/>
<dbReference type="Proteomes" id="UP000006727">
    <property type="component" value="Chromosome 23"/>
</dbReference>
<dbReference type="OMA" id="FNEDAKM"/>
<dbReference type="Gene3D" id="1.20.1250.20">
    <property type="entry name" value="MFS general substrate transporter like domains"/>
    <property type="match status" value="1"/>
</dbReference>
<keyword evidence="2 6" id="KW-0812">Transmembrane</keyword>
<feature type="transmembrane region" description="Helical" evidence="6">
    <location>
        <begin position="247"/>
        <end position="266"/>
    </location>
</feature>
<gene>
    <name evidence="10" type="primary">LOC112275741</name>
    <name evidence="9" type="ORF">PHYPA_028222</name>
</gene>
<dbReference type="EnsemblPlants" id="Pp3c23_17590V3.1">
    <property type="protein sequence ID" value="PAC:32948831.CDS.1"/>
    <property type="gene ID" value="Pp3c23_17590"/>
</dbReference>
<dbReference type="EMBL" id="ABEU02000023">
    <property type="protein sequence ID" value="PNR29528.1"/>
    <property type="molecule type" value="Genomic_DNA"/>
</dbReference>
<feature type="transmembrane region" description="Helical" evidence="6">
    <location>
        <begin position="576"/>
        <end position="595"/>
    </location>
</feature>
<keyword evidence="3 6" id="KW-1133">Transmembrane helix</keyword>
<dbReference type="PaxDb" id="3218-PP1S222_45V6.1"/>
<dbReference type="GO" id="GO:0016020">
    <property type="term" value="C:membrane"/>
    <property type="evidence" value="ECO:0000318"/>
    <property type="project" value="GO_Central"/>
</dbReference>
<feature type="region of interest" description="Disordered" evidence="5">
    <location>
        <begin position="314"/>
        <end position="353"/>
    </location>
</feature>
<feature type="transmembrane region" description="Helical" evidence="6">
    <location>
        <begin position="86"/>
        <end position="107"/>
    </location>
</feature>
<proteinExistence type="predicted"/>
<evidence type="ECO:0000256" key="3">
    <source>
        <dbReference type="ARBA" id="ARBA00022989"/>
    </source>
</evidence>
<feature type="transmembrane region" description="Helical" evidence="6">
    <location>
        <begin position="515"/>
        <end position="534"/>
    </location>
</feature>
<protein>
    <submittedName>
        <fullName evidence="9 10">Uncharacterized protein</fullName>
    </submittedName>
</protein>
<reference evidence="9 11" key="2">
    <citation type="journal article" date="2018" name="Plant J.">
        <title>The Physcomitrella patens chromosome-scale assembly reveals moss genome structure and evolution.</title>
        <authorList>
            <person name="Lang D."/>
            <person name="Ullrich K.K."/>
            <person name="Murat F."/>
            <person name="Fuchs J."/>
            <person name="Jenkins J."/>
            <person name="Haas F.B."/>
            <person name="Piednoel M."/>
            <person name="Gundlach H."/>
            <person name="Van Bel M."/>
            <person name="Meyberg R."/>
            <person name="Vives C."/>
            <person name="Morata J."/>
            <person name="Symeonidi A."/>
            <person name="Hiss M."/>
            <person name="Muchero W."/>
            <person name="Kamisugi Y."/>
            <person name="Saleh O."/>
            <person name="Blanc G."/>
            <person name="Decker E.L."/>
            <person name="van Gessel N."/>
            <person name="Grimwood J."/>
            <person name="Hayes R.D."/>
            <person name="Graham S.W."/>
            <person name="Gunter L.E."/>
            <person name="McDaniel S.F."/>
            <person name="Hoernstein S.N.W."/>
            <person name="Larsson A."/>
            <person name="Li F.W."/>
            <person name="Perroud P.F."/>
            <person name="Phillips J."/>
            <person name="Ranjan P."/>
            <person name="Rokshar D.S."/>
            <person name="Rothfels C.J."/>
            <person name="Schneider L."/>
            <person name="Shu S."/>
            <person name="Stevenson D.W."/>
            <person name="Thummler F."/>
            <person name="Tillich M."/>
            <person name="Villarreal Aguilar J.C."/>
            <person name="Widiez T."/>
            <person name="Wong G.K."/>
            <person name="Wymore A."/>
            <person name="Zhang Y."/>
            <person name="Zimmer A.D."/>
            <person name="Quatrano R.S."/>
            <person name="Mayer K.F.X."/>
            <person name="Goodstein D."/>
            <person name="Casacuberta J.M."/>
            <person name="Vandepoele K."/>
            <person name="Reski R."/>
            <person name="Cuming A.C."/>
            <person name="Tuskan G.A."/>
            <person name="Maumus F."/>
            <person name="Salse J."/>
            <person name="Schmutz J."/>
            <person name="Rensing S.A."/>
        </authorList>
    </citation>
    <scope>NUCLEOTIDE SEQUENCE [LARGE SCALE GENOMIC DNA]</scope>
    <source>
        <strain evidence="10 11">cv. Gransden 2004</strain>
    </source>
</reference>
<evidence type="ECO:0000313" key="11">
    <source>
        <dbReference type="Proteomes" id="UP000006727"/>
    </source>
</evidence>
<feature type="domain" description="NFD4 C-terminal" evidence="8">
    <location>
        <begin position="385"/>
        <end position="580"/>
    </location>
</feature>
<evidence type="ECO:0000259" key="8">
    <source>
        <dbReference type="Pfam" id="PF23262"/>
    </source>
</evidence>
<evidence type="ECO:0000256" key="5">
    <source>
        <dbReference type="SAM" id="MobiDB-lite"/>
    </source>
</evidence>
<feature type="transmembrane region" description="Helical" evidence="6">
    <location>
        <begin position="149"/>
        <end position="170"/>
    </location>
</feature>
<sequence>MAPIPIASRLQVFKTVAKGRWFVVAVGIVVLIASAGAYSFSVYSQRLKSALGINQENLNLIANFKDLGVNFGLFSGLLYDYWSPGGVLFLGALETAAGYSLAWLAVTKKIPPSLWQMCLFLLVGANSQSMLNTAVLVQCVKLFPASKGAMIALLKGYIGISGAILIQIYITICGSENPDNFILMLVWLPSAVALLSILVIRPLPPFRGLPQGKHIYWLLGLGFVLAFYLMGVSVAQNLMNLSTTGEQAIGIILLILIFIPLLFITFQSEVYGKKSCEDPSTSCELFDVLEHPVDRQSFGTEQRVFDMKEDMVEASKDSKSDSETEIPISANGAQGSYDKEHLRPDEVAETNPRRNVDAELDSKPAEDGHIKGWPRKGEDHTIWQTYRCLDFWLLFIATTFGVGSGLTVTDNMGQLGLSLGYSSSKVGTFVSLVSIWNAIGRWVGGFLSDILLRRYGFSRAMFLMIMMTLMSLAFLLIAINVPGCLYFGSIFLGLSFGAQYPLYATIVADIFGLKYYATLYNSIGLASPVGMYLLSVPVVGRYYDDEAKKELSESTNVTSNNSNLVCLGSSCFGRSLLVLIGVTVGAAVSAGALWYRTRNLYREVQEKYQQSIRDADGDSPKSRVVDTKMQSANFVKGNV</sequence>
<name>A0A2K1IJT6_PHYPA</name>
<feature type="transmembrane region" description="Helical" evidence="6">
    <location>
        <begin position="485"/>
        <end position="503"/>
    </location>
</feature>
<organism evidence="9">
    <name type="scientific">Physcomitrium patens</name>
    <name type="common">Spreading-leaved earth moss</name>
    <name type="synonym">Physcomitrella patens</name>
    <dbReference type="NCBI Taxonomy" id="3218"/>
    <lineage>
        <taxon>Eukaryota</taxon>
        <taxon>Viridiplantae</taxon>
        <taxon>Streptophyta</taxon>
        <taxon>Embryophyta</taxon>
        <taxon>Bryophyta</taxon>
        <taxon>Bryophytina</taxon>
        <taxon>Bryopsida</taxon>
        <taxon>Funariidae</taxon>
        <taxon>Funariales</taxon>
        <taxon>Funariaceae</taxon>
        <taxon>Physcomitrium</taxon>
    </lineage>
</organism>
<feature type="transmembrane region" description="Helical" evidence="6">
    <location>
        <begin position="21"/>
        <end position="40"/>
    </location>
</feature>
<comment type="subcellular location">
    <subcellularLocation>
        <location evidence="1">Membrane</location>
        <topology evidence="1">Multi-pass membrane protein</topology>
    </subcellularLocation>
</comment>
<dbReference type="EnsemblPlants" id="Pp3c23_17590V3.2">
    <property type="protein sequence ID" value="PAC:32948832.CDS.1"/>
    <property type="gene ID" value="Pp3c23_17590"/>
</dbReference>
<dbReference type="PANTHER" id="PTHR21576">
    <property type="entry name" value="UNCHARACTERIZED NODULIN-LIKE PROTEIN"/>
    <property type="match status" value="1"/>
</dbReference>
<feature type="domain" description="Nodulin-like" evidence="7">
    <location>
        <begin position="20"/>
        <end position="262"/>
    </location>
</feature>
<dbReference type="InterPro" id="IPR036259">
    <property type="entry name" value="MFS_trans_sf"/>
</dbReference>
<accession>A0A2K1IJT6</accession>
<reference evidence="9 11" key="1">
    <citation type="journal article" date="2008" name="Science">
        <title>The Physcomitrella genome reveals evolutionary insights into the conquest of land by plants.</title>
        <authorList>
            <person name="Rensing S."/>
            <person name="Lang D."/>
            <person name="Zimmer A."/>
            <person name="Terry A."/>
            <person name="Salamov A."/>
            <person name="Shapiro H."/>
            <person name="Nishiyama T."/>
            <person name="Perroud P.-F."/>
            <person name="Lindquist E."/>
            <person name="Kamisugi Y."/>
            <person name="Tanahashi T."/>
            <person name="Sakakibara K."/>
            <person name="Fujita T."/>
            <person name="Oishi K."/>
            <person name="Shin-I T."/>
            <person name="Kuroki Y."/>
            <person name="Toyoda A."/>
            <person name="Suzuki Y."/>
            <person name="Hashimoto A."/>
            <person name="Yamaguchi K."/>
            <person name="Sugano A."/>
            <person name="Kohara Y."/>
            <person name="Fujiyama A."/>
            <person name="Anterola A."/>
            <person name="Aoki S."/>
            <person name="Ashton N."/>
            <person name="Barbazuk W.B."/>
            <person name="Barker E."/>
            <person name="Bennetzen J."/>
            <person name="Bezanilla M."/>
            <person name="Blankenship R."/>
            <person name="Cho S.H."/>
            <person name="Dutcher S."/>
            <person name="Estelle M."/>
            <person name="Fawcett J.A."/>
            <person name="Gundlach H."/>
            <person name="Hanada K."/>
            <person name="Heyl A."/>
            <person name="Hicks K.A."/>
            <person name="Hugh J."/>
            <person name="Lohr M."/>
            <person name="Mayer K."/>
            <person name="Melkozernov A."/>
            <person name="Murata T."/>
            <person name="Nelson D."/>
            <person name="Pils B."/>
            <person name="Prigge M."/>
            <person name="Reiss B."/>
            <person name="Renner T."/>
            <person name="Rombauts S."/>
            <person name="Rushton P."/>
            <person name="Sanderfoot A."/>
            <person name="Schween G."/>
            <person name="Shiu S.-H."/>
            <person name="Stueber K."/>
            <person name="Theodoulou F.L."/>
            <person name="Tu H."/>
            <person name="Van de Peer Y."/>
            <person name="Verrier P.J."/>
            <person name="Waters E."/>
            <person name="Wood A."/>
            <person name="Yang L."/>
            <person name="Cove D."/>
            <person name="Cuming A."/>
            <person name="Hasebe M."/>
            <person name="Lucas S."/>
            <person name="Mishler D.B."/>
            <person name="Reski R."/>
            <person name="Grigoriev I."/>
            <person name="Quatrano R.S."/>
            <person name="Boore J.L."/>
        </authorList>
    </citation>
    <scope>NUCLEOTIDE SEQUENCE [LARGE SCALE GENOMIC DNA]</scope>
    <source>
        <strain evidence="10 11">cv. Gransden 2004</strain>
    </source>
</reference>
<feature type="transmembrane region" description="Helical" evidence="6">
    <location>
        <begin position="460"/>
        <end position="479"/>
    </location>
</feature>
<evidence type="ECO:0000313" key="10">
    <source>
        <dbReference type="EnsemblPlants" id="PAC:32948831.CDS.1"/>
    </source>
</evidence>
<dbReference type="PANTHER" id="PTHR21576:SF84">
    <property type="entry name" value="FAMILY PROTEIN, PUTATIVE, EXPRESSED-RELATED"/>
    <property type="match status" value="1"/>
</dbReference>
<feature type="transmembrane region" description="Helical" evidence="6">
    <location>
        <begin position="215"/>
        <end position="235"/>
    </location>
</feature>
<feature type="transmembrane region" description="Helical" evidence="6">
    <location>
        <begin position="182"/>
        <end position="203"/>
    </location>
</feature>
<evidence type="ECO:0000256" key="4">
    <source>
        <dbReference type="ARBA" id="ARBA00023136"/>
    </source>
</evidence>
<evidence type="ECO:0000313" key="9">
    <source>
        <dbReference type="EMBL" id="PNR29528.1"/>
    </source>
</evidence>
<dbReference type="SUPFAM" id="SSF103473">
    <property type="entry name" value="MFS general substrate transporter"/>
    <property type="match status" value="1"/>
</dbReference>